<accession>A0ABU7K1U4</accession>
<dbReference type="RefSeq" id="WP_330089643.1">
    <property type="nucleotide sequence ID" value="NZ_JAUZMY010000001.1"/>
</dbReference>
<evidence type="ECO:0000256" key="5">
    <source>
        <dbReference type="SAM" id="MobiDB-lite"/>
    </source>
</evidence>
<evidence type="ECO:0000256" key="4">
    <source>
        <dbReference type="ARBA" id="ARBA00023136"/>
    </source>
</evidence>
<sequence>MRKANRAAAGAAAWQVIQNTDTDVSVWKRVGAVPRMLGAKMRGRYPDLTSPKLLGMLALALYIISPIDFVPELFIPLLGLADDVGVAVWLTTMALGESERFVRWERQNQAQQAFHQANQAGRDGARPDGPGQADPGHGGFPGHDVRDGAGQAAARKP</sequence>
<keyword evidence="4 6" id="KW-0472">Membrane</keyword>
<feature type="region of interest" description="Disordered" evidence="5">
    <location>
        <begin position="107"/>
        <end position="157"/>
    </location>
</feature>
<evidence type="ECO:0000259" key="7">
    <source>
        <dbReference type="Pfam" id="PF06803"/>
    </source>
</evidence>
<dbReference type="InterPro" id="IPR010652">
    <property type="entry name" value="DUF1232"/>
</dbReference>
<organism evidence="8 9">
    <name type="scientific">Nocardiopsis codii</name>
    <dbReference type="NCBI Taxonomy" id="3065942"/>
    <lineage>
        <taxon>Bacteria</taxon>
        <taxon>Bacillati</taxon>
        <taxon>Actinomycetota</taxon>
        <taxon>Actinomycetes</taxon>
        <taxon>Streptosporangiales</taxon>
        <taxon>Nocardiopsidaceae</taxon>
        <taxon>Nocardiopsis</taxon>
    </lineage>
</organism>
<name>A0ABU7K1U4_9ACTN</name>
<gene>
    <name evidence="8" type="ORF">Q8791_01105</name>
</gene>
<dbReference type="Proteomes" id="UP001356095">
    <property type="component" value="Unassembled WGS sequence"/>
</dbReference>
<evidence type="ECO:0000256" key="3">
    <source>
        <dbReference type="ARBA" id="ARBA00022989"/>
    </source>
</evidence>
<dbReference type="EMBL" id="JAUZMY010000001">
    <property type="protein sequence ID" value="MEE2035819.1"/>
    <property type="molecule type" value="Genomic_DNA"/>
</dbReference>
<evidence type="ECO:0000256" key="2">
    <source>
        <dbReference type="ARBA" id="ARBA00022692"/>
    </source>
</evidence>
<keyword evidence="3 6" id="KW-1133">Transmembrane helix</keyword>
<feature type="domain" description="DUF1232" evidence="7">
    <location>
        <begin position="54"/>
        <end position="89"/>
    </location>
</feature>
<comment type="caution">
    <text evidence="8">The sequence shown here is derived from an EMBL/GenBank/DDBJ whole genome shotgun (WGS) entry which is preliminary data.</text>
</comment>
<evidence type="ECO:0000313" key="8">
    <source>
        <dbReference type="EMBL" id="MEE2035819.1"/>
    </source>
</evidence>
<evidence type="ECO:0000256" key="6">
    <source>
        <dbReference type="SAM" id="Phobius"/>
    </source>
</evidence>
<proteinExistence type="predicted"/>
<keyword evidence="2 6" id="KW-0812">Transmembrane</keyword>
<reference evidence="8 9" key="1">
    <citation type="submission" date="2023-08" db="EMBL/GenBank/DDBJ databases">
        <authorList>
            <person name="Girao M."/>
            <person name="Carvalho M.F."/>
        </authorList>
    </citation>
    <scope>NUCLEOTIDE SEQUENCE [LARGE SCALE GENOMIC DNA]</scope>
    <source>
        <strain evidence="8 9">CT-R113</strain>
    </source>
</reference>
<feature type="compositionally biased region" description="Low complexity" evidence="5">
    <location>
        <begin position="107"/>
        <end position="120"/>
    </location>
</feature>
<comment type="subcellular location">
    <subcellularLocation>
        <location evidence="1">Endomembrane system</location>
        <topology evidence="1">Multi-pass membrane protein</topology>
    </subcellularLocation>
</comment>
<feature type="transmembrane region" description="Helical" evidence="6">
    <location>
        <begin position="50"/>
        <end position="67"/>
    </location>
</feature>
<protein>
    <submittedName>
        <fullName evidence="8">YkvA family protein</fullName>
    </submittedName>
</protein>
<keyword evidence="9" id="KW-1185">Reference proteome</keyword>
<dbReference type="Pfam" id="PF06803">
    <property type="entry name" value="DUF1232"/>
    <property type="match status" value="1"/>
</dbReference>
<evidence type="ECO:0000256" key="1">
    <source>
        <dbReference type="ARBA" id="ARBA00004127"/>
    </source>
</evidence>
<evidence type="ECO:0000313" key="9">
    <source>
        <dbReference type="Proteomes" id="UP001356095"/>
    </source>
</evidence>